<feature type="domain" description="Methyl-accepting transducer" evidence="6">
    <location>
        <begin position="274"/>
        <end position="510"/>
    </location>
</feature>
<keyword evidence="5" id="KW-0472">Membrane</keyword>
<dbReference type="GO" id="GO:0006935">
    <property type="term" value="P:chemotaxis"/>
    <property type="evidence" value="ECO:0007669"/>
    <property type="project" value="InterPro"/>
</dbReference>
<dbReference type="GO" id="GO:0016020">
    <property type="term" value="C:membrane"/>
    <property type="evidence" value="ECO:0007669"/>
    <property type="project" value="UniProtKB-SubCell"/>
</dbReference>
<evidence type="ECO:0000256" key="5">
    <source>
        <dbReference type="SAM" id="Phobius"/>
    </source>
</evidence>
<dbReference type="SMART" id="SM00304">
    <property type="entry name" value="HAMP"/>
    <property type="match status" value="2"/>
</dbReference>
<dbReference type="InterPro" id="IPR004089">
    <property type="entry name" value="MCPsignal_dom"/>
</dbReference>
<gene>
    <name evidence="8" type="ORF">A1355_20925</name>
</gene>
<evidence type="ECO:0000256" key="3">
    <source>
        <dbReference type="ARBA" id="ARBA00029447"/>
    </source>
</evidence>
<dbReference type="GO" id="GO:0007165">
    <property type="term" value="P:signal transduction"/>
    <property type="evidence" value="ECO:0007669"/>
    <property type="project" value="UniProtKB-KW"/>
</dbReference>
<dbReference type="AlphaFoldDB" id="A0A177P3H7"/>
<dbReference type="SMART" id="SM00283">
    <property type="entry name" value="MA"/>
    <property type="match status" value="1"/>
</dbReference>
<dbReference type="EMBL" id="LUUK01000052">
    <property type="protein sequence ID" value="OAI24033.1"/>
    <property type="molecule type" value="Genomic_DNA"/>
</dbReference>
<evidence type="ECO:0000313" key="8">
    <source>
        <dbReference type="EMBL" id="OAI24033.1"/>
    </source>
</evidence>
<dbReference type="STRING" id="702114.A1355_20925"/>
<proteinExistence type="inferred from homology"/>
<protein>
    <recommendedName>
        <fullName evidence="10">Chemotaxis protein</fullName>
    </recommendedName>
</protein>
<dbReference type="InterPro" id="IPR003660">
    <property type="entry name" value="HAMP_dom"/>
</dbReference>
<dbReference type="PROSITE" id="PS50885">
    <property type="entry name" value="HAMP"/>
    <property type="match status" value="1"/>
</dbReference>
<dbReference type="CDD" id="cd06225">
    <property type="entry name" value="HAMP"/>
    <property type="match status" value="1"/>
</dbReference>
<feature type="transmembrane region" description="Helical" evidence="5">
    <location>
        <begin position="195"/>
        <end position="215"/>
    </location>
</feature>
<keyword evidence="5" id="KW-0812">Transmembrane</keyword>
<evidence type="ECO:0000256" key="4">
    <source>
        <dbReference type="PROSITE-ProRule" id="PRU00284"/>
    </source>
</evidence>
<evidence type="ECO:0000256" key="1">
    <source>
        <dbReference type="ARBA" id="ARBA00004370"/>
    </source>
</evidence>
<dbReference type="FunFam" id="1.10.287.950:FF:000001">
    <property type="entry name" value="Methyl-accepting chemotaxis sensory transducer"/>
    <property type="match status" value="1"/>
</dbReference>
<name>A0A177P3H7_9GAMM</name>
<keyword evidence="9" id="KW-1185">Reference proteome</keyword>
<feature type="transmembrane region" description="Helical" evidence="5">
    <location>
        <begin position="12"/>
        <end position="33"/>
    </location>
</feature>
<dbReference type="GO" id="GO:0004888">
    <property type="term" value="F:transmembrane signaling receptor activity"/>
    <property type="evidence" value="ECO:0007669"/>
    <property type="project" value="InterPro"/>
</dbReference>
<dbReference type="Pfam" id="PF00015">
    <property type="entry name" value="MCPsignal"/>
    <property type="match status" value="1"/>
</dbReference>
<dbReference type="PROSITE" id="PS50111">
    <property type="entry name" value="CHEMOTAXIS_TRANSDUC_2"/>
    <property type="match status" value="1"/>
</dbReference>
<evidence type="ECO:0008006" key="10">
    <source>
        <dbReference type="Google" id="ProtNLM"/>
    </source>
</evidence>
<dbReference type="PRINTS" id="PR00260">
    <property type="entry name" value="CHEMTRNSDUCR"/>
</dbReference>
<dbReference type="RefSeq" id="WP_064025567.1">
    <property type="nucleotide sequence ID" value="NZ_LUUK01000052.1"/>
</dbReference>
<dbReference type="PANTHER" id="PTHR32089">
    <property type="entry name" value="METHYL-ACCEPTING CHEMOTAXIS PROTEIN MCPB"/>
    <property type="match status" value="1"/>
</dbReference>
<organism evidence="8 9">
    <name type="scientific">Methylomonas koyamae</name>
    <dbReference type="NCBI Taxonomy" id="702114"/>
    <lineage>
        <taxon>Bacteria</taxon>
        <taxon>Pseudomonadati</taxon>
        <taxon>Pseudomonadota</taxon>
        <taxon>Gammaproteobacteria</taxon>
        <taxon>Methylococcales</taxon>
        <taxon>Methylococcaceae</taxon>
        <taxon>Methylomonas</taxon>
    </lineage>
</organism>
<comment type="similarity">
    <text evidence="3">Belongs to the methyl-accepting chemotaxis (MCP) protein family.</text>
</comment>
<dbReference type="Proteomes" id="UP000077628">
    <property type="component" value="Unassembled WGS sequence"/>
</dbReference>
<dbReference type="OrthoDB" id="9765776at2"/>
<evidence type="ECO:0000259" key="7">
    <source>
        <dbReference type="PROSITE" id="PS50885"/>
    </source>
</evidence>
<accession>A0A177P3H7</accession>
<dbReference type="PANTHER" id="PTHR32089:SF112">
    <property type="entry name" value="LYSOZYME-LIKE PROTEIN-RELATED"/>
    <property type="match status" value="1"/>
</dbReference>
<comment type="caution">
    <text evidence="8">The sequence shown here is derived from an EMBL/GenBank/DDBJ whole genome shotgun (WGS) entry which is preliminary data.</text>
</comment>
<dbReference type="SUPFAM" id="SSF58104">
    <property type="entry name" value="Methyl-accepting chemotaxis protein (MCP) signaling domain"/>
    <property type="match status" value="1"/>
</dbReference>
<evidence type="ECO:0000259" key="6">
    <source>
        <dbReference type="PROSITE" id="PS50111"/>
    </source>
</evidence>
<dbReference type="InterPro" id="IPR004090">
    <property type="entry name" value="Chemotax_Me-accpt_rcpt"/>
</dbReference>
<evidence type="ECO:0000256" key="2">
    <source>
        <dbReference type="ARBA" id="ARBA00023224"/>
    </source>
</evidence>
<keyword evidence="5" id="KW-1133">Transmembrane helix</keyword>
<dbReference type="CDD" id="cd11386">
    <property type="entry name" value="MCP_signal"/>
    <property type="match status" value="1"/>
</dbReference>
<dbReference type="Gene3D" id="1.10.287.950">
    <property type="entry name" value="Methyl-accepting chemotaxis protein"/>
    <property type="match status" value="1"/>
</dbReference>
<sequence length="547" mass="58299">MFQNIGIGTRLTGAFLVSTLITLATGLFGIYFVDKVGNTGIYVGESAAPLVDAVMESKLLATEAHLKFEEIMGGDANESITVVKSKMDQAEWYLNVIGKGGENAEGKYFPVDNPATLAQLSISNEKFRTLRTALENRYATLGQNLGETEFHQLDAQFDAAFDDFIEEIDKLETAIQGDVKLSLQNLKATDAESKLILIALIGAALVLGLLLGRIATISITTPLRQCVEIAERIQTGDLTKTSDTTGGDEIAQLVRTLDSMRLRLLEIIGVIVNNTKTLNLSADSLATAAVQSERASIVEAESSEMMTSAVEQLSVSFEQIGQQAKQVHKIAEESGNLSLASGRIIHQTSSEMGNVAAAVKSTATTIQELEDFSRQIYGIVNIISGIADQTNMLALNAAIEAARAGEQGRGFAVVAEEVRELAKRTASSTQEITDMVGKIQVNTQRAAKEIEAGVSRVGDGVDLANQAADSISEIRDSSQQVAEAIGDMTRILAEQSAATREMAHRIKLIADSAAENSRTAGGAARSAQELAALARNLESIVSGFTVV</sequence>
<feature type="domain" description="HAMP" evidence="7">
    <location>
        <begin position="217"/>
        <end position="269"/>
    </location>
</feature>
<comment type="subcellular location">
    <subcellularLocation>
        <location evidence="1">Membrane</location>
    </subcellularLocation>
</comment>
<dbReference type="Pfam" id="PF00672">
    <property type="entry name" value="HAMP"/>
    <property type="match status" value="1"/>
</dbReference>
<keyword evidence="2 4" id="KW-0807">Transducer</keyword>
<reference evidence="9" key="1">
    <citation type="submission" date="2016-03" db="EMBL/GenBank/DDBJ databases">
        <authorList>
            <person name="Heylen K."/>
            <person name="De Vos P."/>
            <person name="Vekeman B."/>
        </authorList>
    </citation>
    <scope>NUCLEOTIDE SEQUENCE [LARGE SCALE GENOMIC DNA]</scope>
    <source>
        <strain evidence="9">R-45383</strain>
    </source>
</reference>
<evidence type="ECO:0000313" key="9">
    <source>
        <dbReference type="Proteomes" id="UP000077628"/>
    </source>
</evidence>